<keyword evidence="4 6" id="KW-0862">Zinc</keyword>
<evidence type="ECO:0000256" key="8">
    <source>
        <dbReference type="SAM" id="MobiDB-lite"/>
    </source>
</evidence>
<evidence type="ECO:0000313" key="12">
    <source>
        <dbReference type="RefSeq" id="XP_006824375.1"/>
    </source>
</evidence>
<dbReference type="GeneID" id="100377147"/>
<proteinExistence type="predicted"/>
<dbReference type="RefSeq" id="XP_006824375.1">
    <property type="nucleotide sequence ID" value="XM_006824312.1"/>
</dbReference>
<evidence type="ECO:0000313" key="11">
    <source>
        <dbReference type="Proteomes" id="UP000694865"/>
    </source>
</evidence>
<dbReference type="SMART" id="SM00132">
    <property type="entry name" value="LIM"/>
    <property type="match status" value="1"/>
</dbReference>
<feature type="compositionally biased region" description="Pro residues" evidence="8">
    <location>
        <begin position="251"/>
        <end position="308"/>
    </location>
</feature>
<keyword evidence="3" id="KW-0677">Repeat</keyword>
<dbReference type="PRINTS" id="PR01217">
    <property type="entry name" value="PRICHEXTENSN"/>
</dbReference>
<evidence type="ECO:0000256" key="6">
    <source>
        <dbReference type="PROSITE-ProRule" id="PRU00125"/>
    </source>
</evidence>
<evidence type="ECO:0000256" key="4">
    <source>
        <dbReference type="ARBA" id="ARBA00022833"/>
    </source>
</evidence>
<evidence type="ECO:0000256" key="2">
    <source>
        <dbReference type="ARBA" id="ARBA00022723"/>
    </source>
</evidence>
<dbReference type="PANTHER" id="PTHR46218">
    <property type="entry name" value="LASP"/>
    <property type="match status" value="1"/>
</dbReference>
<accession>A0ABM0MWI4</accession>
<dbReference type="PROSITE" id="PS50023">
    <property type="entry name" value="LIM_DOMAIN_2"/>
    <property type="match status" value="1"/>
</dbReference>
<reference evidence="12" key="1">
    <citation type="submission" date="2025-08" db="UniProtKB">
        <authorList>
            <consortium name="RefSeq"/>
        </authorList>
    </citation>
    <scope>IDENTIFICATION</scope>
    <source>
        <tissue evidence="12">Testes</tissue>
    </source>
</reference>
<dbReference type="Gene3D" id="2.10.110.10">
    <property type="entry name" value="Cysteine Rich Protein"/>
    <property type="match status" value="1"/>
</dbReference>
<dbReference type="PRINTS" id="PR00452">
    <property type="entry name" value="SH3DOMAIN"/>
</dbReference>
<gene>
    <name evidence="12" type="primary">LOC100377147</name>
</gene>
<evidence type="ECO:0000259" key="10">
    <source>
        <dbReference type="PROSITE" id="PS50023"/>
    </source>
</evidence>
<evidence type="ECO:0000256" key="1">
    <source>
        <dbReference type="ARBA" id="ARBA00022443"/>
    </source>
</evidence>
<keyword evidence="2 6" id="KW-0479">Metal-binding</keyword>
<dbReference type="PROSITE" id="PS50002">
    <property type="entry name" value="SH3"/>
    <property type="match status" value="1"/>
</dbReference>
<evidence type="ECO:0000259" key="9">
    <source>
        <dbReference type="PROSITE" id="PS50002"/>
    </source>
</evidence>
<dbReference type="Proteomes" id="UP000694865">
    <property type="component" value="Unplaced"/>
</dbReference>
<keyword evidence="11" id="KW-1185">Reference proteome</keyword>
<feature type="compositionally biased region" description="Pro residues" evidence="8">
    <location>
        <begin position="208"/>
        <end position="243"/>
    </location>
</feature>
<feature type="region of interest" description="Disordered" evidence="8">
    <location>
        <begin position="138"/>
        <end position="316"/>
    </location>
</feature>
<dbReference type="Pfam" id="PF00018">
    <property type="entry name" value="SH3_1"/>
    <property type="match status" value="1"/>
</dbReference>
<sequence length="381" mass="43293">MSNPRCGKCGKTVYPVEKLNCLDKFWHKGCFRCEVCHMALTMKNYKGHNKLPYCNAIIEEYQKKMQLMAVCVHTDIRTTIKYHSDFERGKGKVLSVVDDPETMRIRKNTGIQSQTTYHGHHDTKYMMEARRPLKDEDGVRQPRQAGHHPGSLEDYDPIRDLEAVSQPPRRVGSIDNYNPLASDTTRTTSYKMQLSTPVTSPSIHNSSQPPPPQTYQPPPQTYQPPPQTYQPPPQTYDPPPQTYQPPTQTYQPPPQKYQPPPQTYDPPPQTYQPPPQTYQPPPQDTYQPPPQTYQPPPPVEQYEPPPPVQSYAPPVSQSQAKSRGLCYQAIYDYTAAEADEVTFLDGDILINCEIIDAGWMTGTNERTGDTGMLPSNYVEPL</sequence>
<dbReference type="InterPro" id="IPR001781">
    <property type="entry name" value="Znf_LIM"/>
</dbReference>
<feature type="domain" description="SH3" evidence="9">
    <location>
        <begin position="322"/>
        <end position="381"/>
    </location>
</feature>
<dbReference type="InterPro" id="IPR001452">
    <property type="entry name" value="SH3_domain"/>
</dbReference>
<dbReference type="CDD" id="cd09447">
    <property type="entry name" value="LIM_LASP"/>
    <property type="match status" value="1"/>
</dbReference>
<dbReference type="CDD" id="cd11789">
    <property type="entry name" value="SH3_Nebulin_family_C"/>
    <property type="match status" value="1"/>
</dbReference>
<feature type="domain" description="LIM zinc-binding" evidence="10">
    <location>
        <begin position="4"/>
        <end position="67"/>
    </location>
</feature>
<evidence type="ECO:0000256" key="7">
    <source>
        <dbReference type="PROSITE-ProRule" id="PRU00192"/>
    </source>
</evidence>
<keyword evidence="1 7" id="KW-0728">SH3 domain</keyword>
<dbReference type="SUPFAM" id="SSF50044">
    <property type="entry name" value="SH3-domain"/>
    <property type="match status" value="1"/>
</dbReference>
<dbReference type="InterPro" id="IPR036028">
    <property type="entry name" value="SH3-like_dom_sf"/>
</dbReference>
<dbReference type="Pfam" id="PF00412">
    <property type="entry name" value="LIM"/>
    <property type="match status" value="1"/>
</dbReference>
<protein>
    <submittedName>
        <fullName evidence="12">LIM and SH3 domain protein 1-like</fullName>
    </submittedName>
</protein>
<evidence type="ECO:0000256" key="3">
    <source>
        <dbReference type="ARBA" id="ARBA00022737"/>
    </source>
</evidence>
<name>A0ABM0MWI4_SACKO</name>
<dbReference type="PANTHER" id="PTHR46218:SF4">
    <property type="entry name" value="LIM AND SH3 DOMAIN PROTEIN LASP"/>
    <property type="match status" value="1"/>
</dbReference>
<dbReference type="Gene3D" id="2.30.30.40">
    <property type="entry name" value="SH3 Domains"/>
    <property type="match status" value="1"/>
</dbReference>
<dbReference type="PROSITE" id="PS00478">
    <property type="entry name" value="LIM_DOMAIN_1"/>
    <property type="match status" value="1"/>
</dbReference>
<keyword evidence="5 6" id="KW-0440">LIM domain</keyword>
<dbReference type="SUPFAM" id="SSF57716">
    <property type="entry name" value="Glucocorticoid receptor-like (DNA-binding domain)"/>
    <property type="match status" value="1"/>
</dbReference>
<evidence type="ECO:0000256" key="5">
    <source>
        <dbReference type="ARBA" id="ARBA00023038"/>
    </source>
</evidence>
<organism evidence="11 12">
    <name type="scientific">Saccoglossus kowalevskii</name>
    <name type="common">Acorn worm</name>
    <dbReference type="NCBI Taxonomy" id="10224"/>
    <lineage>
        <taxon>Eukaryota</taxon>
        <taxon>Metazoa</taxon>
        <taxon>Hemichordata</taxon>
        <taxon>Enteropneusta</taxon>
        <taxon>Harrimaniidae</taxon>
        <taxon>Saccoglossus</taxon>
    </lineage>
</organism>
<feature type="compositionally biased region" description="Polar residues" evidence="8">
    <location>
        <begin position="175"/>
        <end position="207"/>
    </location>
</feature>
<dbReference type="SMART" id="SM00326">
    <property type="entry name" value="SH3"/>
    <property type="match status" value="1"/>
</dbReference>
<dbReference type="InterPro" id="IPR051759">
    <property type="entry name" value="LIM-SH3_domain_protein"/>
</dbReference>